<sequence length="371" mass="41750">MKLLDYINLCYIWISSYPRLRKIWSHQVQQNTGQPVRVNYGFDRVPGPSEHVFGGLVKLQDLNNAFPHYTTHPNILYLVSSALPYFPVRLALMAQRAGAKIVVNQNGVAYPAWFGDGWERENRSMARLHSMADYVFYQSEFCCLSAERFLGERPALPSEILYNPVDTEIFSPNLDNTSAKDNIILLLSGSHWTRYRVNTALETLQKVRVHNQQISLKIAGRFCWCDEEQALSEVTEYAHQLGISDHVFVSGSYTQEQAPVLLNSCSILLHTKYNDPCPRLVVEAMACGLPIVYSATGGVPELVGEEGGVGVPGLLDWEKDHPPDADSLSEAVLQVVRDLPKYSVAARQRAVSLLDRKGWIRRHCEVFASLV</sequence>
<dbReference type="AlphaFoldDB" id="A0A444JAP6"/>
<keyword evidence="2" id="KW-0808">Transferase</keyword>
<reference evidence="2 3" key="1">
    <citation type="submission" date="2017-01" db="EMBL/GenBank/DDBJ databases">
        <title>The cable genome- insights into the physiology and evolution of filamentous bacteria capable of sulfide oxidation via long distance electron transfer.</title>
        <authorList>
            <person name="Schreiber L."/>
            <person name="Bjerg J.T."/>
            <person name="Boggild A."/>
            <person name="Van De Vossenberg J."/>
            <person name="Meysman F."/>
            <person name="Nielsen L.P."/>
            <person name="Schramm A."/>
            <person name="Kjeldsen K.U."/>
        </authorList>
    </citation>
    <scope>NUCLEOTIDE SEQUENCE [LARGE SCALE GENOMIC DNA]</scope>
    <source>
        <strain evidence="2">A3</strain>
    </source>
</reference>
<dbReference type="GO" id="GO:0016757">
    <property type="term" value="F:glycosyltransferase activity"/>
    <property type="evidence" value="ECO:0007669"/>
    <property type="project" value="InterPro"/>
</dbReference>
<comment type="caution">
    <text evidence="2">The sequence shown here is derived from an EMBL/GenBank/DDBJ whole genome shotgun (WGS) entry which is preliminary data.</text>
</comment>
<evidence type="ECO:0000313" key="3">
    <source>
        <dbReference type="Proteomes" id="UP000287615"/>
    </source>
</evidence>
<protein>
    <submittedName>
        <fullName evidence="2">Glycosyltransferase involved in cell wall bisynthesis</fullName>
    </submittedName>
</protein>
<dbReference type="Proteomes" id="UP000287615">
    <property type="component" value="Unassembled WGS sequence"/>
</dbReference>
<dbReference type="CDD" id="cd03801">
    <property type="entry name" value="GT4_PimA-like"/>
    <property type="match status" value="1"/>
</dbReference>
<feature type="domain" description="Glycosyl transferase family 1" evidence="1">
    <location>
        <begin position="178"/>
        <end position="339"/>
    </location>
</feature>
<dbReference type="SUPFAM" id="SSF53756">
    <property type="entry name" value="UDP-Glycosyltransferase/glycogen phosphorylase"/>
    <property type="match status" value="1"/>
</dbReference>
<dbReference type="EMBL" id="MTKR01000133">
    <property type="protein sequence ID" value="RWX50159.1"/>
    <property type="molecule type" value="Genomic_DNA"/>
</dbReference>
<dbReference type="Pfam" id="PF00534">
    <property type="entry name" value="Glycos_transf_1"/>
    <property type="match status" value="1"/>
</dbReference>
<evidence type="ECO:0000313" key="2">
    <source>
        <dbReference type="EMBL" id="RWX50159.1"/>
    </source>
</evidence>
<accession>A0A444JAP6</accession>
<dbReference type="InterPro" id="IPR001296">
    <property type="entry name" value="Glyco_trans_1"/>
</dbReference>
<evidence type="ECO:0000259" key="1">
    <source>
        <dbReference type="Pfam" id="PF00534"/>
    </source>
</evidence>
<organism evidence="2 3">
    <name type="scientific">Candidatus Electrothrix marina</name>
    <dbReference type="NCBI Taxonomy" id="1859130"/>
    <lineage>
        <taxon>Bacteria</taxon>
        <taxon>Pseudomonadati</taxon>
        <taxon>Thermodesulfobacteriota</taxon>
        <taxon>Desulfobulbia</taxon>
        <taxon>Desulfobulbales</taxon>
        <taxon>Desulfobulbaceae</taxon>
        <taxon>Candidatus Electrothrix</taxon>
    </lineage>
</organism>
<dbReference type="Gene3D" id="3.40.50.2000">
    <property type="entry name" value="Glycogen Phosphorylase B"/>
    <property type="match status" value="1"/>
</dbReference>
<dbReference type="PANTHER" id="PTHR12526">
    <property type="entry name" value="GLYCOSYLTRANSFERASE"/>
    <property type="match status" value="1"/>
</dbReference>
<name>A0A444JAP6_9BACT</name>
<proteinExistence type="predicted"/>
<gene>
    <name evidence="2" type="ORF">VU00_11333</name>
</gene>